<gene>
    <name evidence="5" type="ORF">E6K79_00185</name>
</gene>
<keyword evidence="2" id="KW-0472">Membrane</keyword>
<keyword evidence="3" id="KW-0732">Signal</keyword>
<sequence>MGWRARPPALSAASAIAAAGMAAVAAAWLLSGAPALAGTAAPADSAAPAPGFRPADWETLYTGLPEATHLTPLVRIRYNRVDGPALHLGGAVVNERELRPLLYAAVGYAFSREGFLYDVGFDAPLGDRRRFRINGSAYRRTATEDGWIVDETENTFFALFARTDYRDLYEAEGIDGSVRWEPGRDFALGVGAVTEDVRSLANETKFSIFGKDDEFRPNPPIQDGKEGVLSIFGRIGPSPLPFTGGTNGELTYERAGSPIDGDSEYGRLRGAAHTRLRLSPRQEARIRAIGGSTIDGDLPPQKLWHVGGIGTLRGHEYKRFGGDQLLLANAEYYLLARKNVWTFAFLDWGAAWSGRDNLPRQHFALDGGLGIRLGEGPVAVTAARNLQRSDAPVLVGVRLGGSF</sequence>
<name>A0A538TUR6_UNCEI</name>
<organism evidence="5 6">
    <name type="scientific">Eiseniibacteriota bacterium</name>
    <dbReference type="NCBI Taxonomy" id="2212470"/>
    <lineage>
        <taxon>Bacteria</taxon>
        <taxon>Candidatus Eiseniibacteriota</taxon>
    </lineage>
</organism>
<evidence type="ECO:0000256" key="1">
    <source>
        <dbReference type="ARBA" id="ARBA00004370"/>
    </source>
</evidence>
<dbReference type="Pfam" id="PF01103">
    <property type="entry name" value="Omp85"/>
    <property type="match status" value="1"/>
</dbReference>
<comment type="caution">
    <text evidence="5">The sequence shown here is derived from an EMBL/GenBank/DDBJ whole genome shotgun (WGS) entry which is preliminary data.</text>
</comment>
<accession>A0A538TUR6</accession>
<dbReference type="InterPro" id="IPR043741">
    <property type="entry name" value="DUF5686"/>
</dbReference>
<evidence type="ECO:0000256" key="3">
    <source>
        <dbReference type="SAM" id="SignalP"/>
    </source>
</evidence>
<dbReference type="Gene3D" id="2.40.160.50">
    <property type="entry name" value="membrane protein fhac: a member of the omp85/tpsb transporter family"/>
    <property type="match status" value="1"/>
</dbReference>
<dbReference type="Proteomes" id="UP000317691">
    <property type="component" value="Unassembled WGS sequence"/>
</dbReference>
<evidence type="ECO:0000259" key="4">
    <source>
        <dbReference type="Pfam" id="PF01103"/>
    </source>
</evidence>
<proteinExistence type="predicted"/>
<protein>
    <recommendedName>
        <fullName evidence="4">Bacterial surface antigen (D15) domain-containing protein</fullName>
    </recommendedName>
</protein>
<dbReference type="InterPro" id="IPR000184">
    <property type="entry name" value="Bac_surfAg_D15"/>
</dbReference>
<comment type="subcellular location">
    <subcellularLocation>
        <location evidence="1">Membrane</location>
    </subcellularLocation>
</comment>
<dbReference type="GO" id="GO:0019867">
    <property type="term" value="C:outer membrane"/>
    <property type="evidence" value="ECO:0007669"/>
    <property type="project" value="InterPro"/>
</dbReference>
<feature type="domain" description="Bacterial surface antigen (D15)" evidence="4">
    <location>
        <begin position="243"/>
        <end position="360"/>
    </location>
</feature>
<dbReference type="Pfam" id="PF18939">
    <property type="entry name" value="DUF5686"/>
    <property type="match status" value="1"/>
</dbReference>
<feature type="chain" id="PRO_5021933989" description="Bacterial surface antigen (D15) domain-containing protein" evidence="3">
    <location>
        <begin position="38"/>
        <end position="403"/>
    </location>
</feature>
<dbReference type="AlphaFoldDB" id="A0A538TUR6"/>
<reference evidence="5 6" key="1">
    <citation type="journal article" date="2019" name="Nat. Microbiol.">
        <title>Mediterranean grassland soil C-N compound turnover is dependent on rainfall and depth, and is mediated by genomically divergent microorganisms.</title>
        <authorList>
            <person name="Diamond S."/>
            <person name="Andeer P.F."/>
            <person name="Li Z."/>
            <person name="Crits-Christoph A."/>
            <person name="Burstein D."/>
            <person name="Anantharaman K."/>
            <person name="Lane K.R."/>
            <person name="Thomas B.C."/>
            <person name="Pan C."/>
            <person name="Northen T.R."/>
            <person name="Banfield J.F."/>
        </authorList>
    </citation>
    <scope>NUCLEOTIDE SEQUENCE [LARGE SCALE GENOMIC DNA]</scope>
    <source>
        <strain evidence="5">WS_9</strain>
    </source>
</reference>
<evidence type="ECO:0000313" key="5">
    <source>
        <dbReference type="EMBL" id="TMQ67367.1"/>
    </source>
</evidence>
<dbReference type="EMBL" id="VBOZ01000001">
    <property type="protein sequence ID" value="TMQ67367.1"/>
    <property type="molecule type" value="Genomic_DNA"/>
</dbReference>
<evidence type="ECO:0000256" key="2">
    <source>
        <dbReference type="ARBA" id="ARBA00023136"/>
    </source>
</evidence>
<evidence type="ECO:0000313" key="6">
    <source>
        <dbReference type="Proteomes" id="UP000317691"/>
    </source>
</evidence>
<feature type="signal peptide" evidence="3">
    <location>
        <begin position="1"/>
        <end position="37"/>
    </location>
</feature>